<gene>
    <name evidence="2" type="ORF">ACFSGX_01600</name>
</gene>
<organism evidence="2 3">
    <name type="scientific">Sphingomonas arantia</name>
    <dbReference type="NCBI Taxonomy" id="1460676"/>
    <lineage>
        <taxon>Bacteria</taxon>
        <taxon>Pseudomonadati</taxon>
        <taxon>Pseudomonadota</taxon>
        <taxon>Alphaproteobacteria</taxon>
        <taxon>Sphingomonadales</taxon>
        <taxon>Sphingomonadaceae</taxon>
        <taxon>Sphingomonas</taxon>
    </lineage>
</organism>
<comment type="caution">
    <text evidence="2">The sequence shown here is derived from an EMBL/GenBank/DDBJ whole genome shotgun (WGS) entry which is preliminary data.</text>
</comment>
<protein>
    <recommendedName>
        <fullName evidence="1">Sacsin/Nov domain-containing protein</fullName>
    </recommendedName>
</protein>
<dbReference type="Gene3D" id="3.30.565.10">
    <property type="entry name" value="Histidine kinase-like ATPase, C-terminal domain"/>
    <property type="match status" value="1"/>
</dbReference>
<dbReference type="PANTHER" id="PTHR46919">
    <property type="entry name" value="ZINC FINGER, C3HC4 TYPE (RING FINGER) FAMILY PROTEIN"/>
    <property type="match status" value="1"/>
</dbReference>
<dbReference type="EMBL" id="JBHUGS010000001">
    <property type="protein sequence ID" value="MFD1949460.1"/>
    <property type="molecule type" value="Genomic_DNA"/>
</dbReference>
<name>A0ABW4TS26_9SPHN</name>
<sequence length="226" mass="24632">MTIPYRANLLGNIEQALKGLQGYGIMALELIQNADDAGADTLRFDVTDEALIVFNDGNFSSCGLHDADCPWIRSGDPDGLRRPCNFHAIAEMGSRSKVPATEQIGRFGIGFVSVYQITDTPIVQSAGVELRLNPQTQEVVKSDIAGVAGTRFILPWASVQSEVRDGLNASPTPVDVAEKVIAEIETVLQGSLLFLRHVSRVDSHVYRSCNILDRSSPHRNLKSARN</sequence>
<dbReference type="RefSeq" id="WP_380926974.1">
    <property type="nucleotide sequence ID" value="NZ_JBHUGS010000001.1"/>
</dbReference>
<dbReference type="Pfam" id="PF25794">
    <property type="entry name" value="SACS"/>
    <property type="match status" value="1"/>
</dbReference>
<dbReference type="SUPFAM" id="SSF55874">
    <property type="entry name" value="ATPase domain of HSP90 chaperone/DNA topoisomerase II/histidine kinase"/>
    <property type="match status" value="1"/>
</dbReference>
<dbReference type="PANTHER" id="PTHR46919:SF2">
    <property type="entry name" value="SACSIN"/>
    <property type="match status" value="1"/>
</dbReference>
<dbReference type="Proteomes" id="UP001597400">
    <property type="component" value="Unassembled WGS sequence"/>
</dbReference>
<evidence type="ECO:0000313" key="2">
    <source>
        <dbReference type="EMBL" id="MFD1949460.1"/>
    </source>
</evidence>
<proteinExistence type="predicted"/>
<evidence type="ECO:0000313" key="3">
    <source>
        <dbReference type="Proteomes" id="UP001597400"/>
    </source>
</evidence>
<reference evidence="3" key="1">
    <citation type="journal article" date="2019" name="Int. J. Syst. Evol. Microbiol.">
        <title>The Global Catalogue of Microorganisms (GCM) 10K type strain sequencing project: providing services to taxonomists for standard genome sequencing and annotation.</title>
        <authorList>
            <consortium name="The Broad Institute Genomics Platform"/>
            <consortium name="The Broad Institute Genome Sequencing Center for Infectious Disease"/>
            <person name="Wu L."/>
            <person name="Ma J."/>
        </authorList>
    </citation>
    <scope>NUCLEOTIDE SEQUENCE [LARGE SCALE GENOMIC DNA]</scope>
    <source>
        <strain evidence="3">CGMCC 1.12702</strain>
    </source>
</reference>
<dbReference type="InterPro" id="IPR058210">
    <property type="entry name" value="SACS/Nov_dom"/>
</dbReference>
<feature type="domain" description="Sacsin/Nov" evidence="1">
    <location>
        <begin position="13"/>
        <end position="138"/>
    </location>
</feature>
<accession>A0ABW4TS26</accession>
<dbReference type="InterPro" id="IPR036890">
    <property type="entry name" value="HATPase_C_sf"/>
</dbReference>
<evidence type="ECO:0000259" key="1">
    <source>
        <dbReference type="Pfam" id="PF25794"/>
    </source>
</evidence>
<keyword evidence="3" id="KW-1185">Reference proteome</keyword>